<dbReference type="InParanoid" id="Q020G4"/>
<organism evidence="1">
    <name type="scientific">Solibacter usitatus (strain Ellin6076)</name>
    <dbReference type="NCBI Taxonomy" id="234267"/>
    <lineage>
        <taxon>Bacteria</taxon>
        <taxon>Pseudomonadati</taxon>
        <taxon>Acidobacteriota</taxon>
        <taxon>Terriglobia</taxon>
        <taxon>Bryobacterales</taxon>
        <taxon>Solibacteraceae</taxon>
        <taxon>Candidatus Solibacter</taxon>
    </lineage>
</organism>
<accession>Q020G4</accession>
<evidence type="ECO:0000313" key="1">
    <source>
        <dbReference type="EMBL" id="ABJ84689.1"/>
    </source>
</evidence>
<dbReference type="STRING" id="234267.Acid_3718"/>
<dbReference type="EMBL" id="CP000473">
    <property type="protein sequence ID" value="ABJ84689.1"/>
    <property type="molecule type" value="Genomic_DNA"/>
</dbReference>
<proteinExistence type="predicted"/>
<reference evidence="1" key="1">
    <citation type="submission" date="2006-10" db="EMBL/GenBank/DDBJ databases">
        <title>Complete sequence of Solibacter usitatus Ellin6076.</title>
        <authorList>
            <consortium name="US DOE Joint Genome Institute"/>
            <person name="Copeland A."/>
            <person name="Lucas S."/>
            <person name="Lapidus A."/>
            <person name="Barry K."/>
            <person name="Detter J.C."/>
            <person name="Glavina del Rio T."/>
            <person name="Hammon N."/>
            <person name="Israni S."/>
            <person name="Dalin E."/>
            <person name="Tice H."/>
            <person name="Pitluck S."/>
            <person name="Thompson L.S."/>
            <person name="Brettin T."/>
            <person name="Bruce D."/>
            <person name="Han C."/>
            <person name="Tapia R."/>
            <person name="Gilna P."/>
            <person name="Schmutz J."/>
            <person name="Larimer F."/>
            <person name="Land M."/>
            <person name="Hauser L."/>
            <person name="Kyrpides N."/>
            <person name="Mikhailova N."/>
            <person name="Janssen P.H."/>
            <person name="Kuske C.R."/>
            <person name="Richardson P."/>
        </authorList>
    </citation>
    <scope>NUCLEOTIDE SEQUENCE</scope>
    <source>
        <strain evidence="1">Ellin6076</strain>
    </source>
</reference>
<sequence>MSRKAFFARDAERNFSRNGAKDAKKNSFRLKFFLALLCGFVSLRENALFGREAVAGTGALISRKAAKPQSNAKKTPKFLGFLCDLCAFARHAFGFPY</sequence>
<dbReference type="AlphaFoldDB" id="Q020G4"/>
<protein>
    <submittedName>
        <fullName evidence="1">Uncharacterized protein</fullName>
    </submittedName>
</protein>
<name>Q020G4_SOLUE</name>
<gene>
    <name evidence="1" type="ordered locus">Acid_3718</name>
</gene>
<dbReference type="HOGENOM" id="CLU_2345182_0_0_0"/>
<dbReference type="KEGG" id="sus:Acid_3718"/>